<evidence type="ECO:0000256" key="1">
    <source>
        <dbReference type="ARBA" id="ARBA00007447"/>
    </source>
</evidence>
<keyword evidence="3" id="KW-0732">Signal</keyword>
<dbReference type="PROSITE" id="PS51767">
    <property type="entry name" value="PEPTIDASE_A1"/>
    <property type="match status" value="1"/>
</dbReference>
<evidence type="ECO:0000259" key="4">
    <source>
        <dbReference type="PROSITE" id="PS51767"/>
    </source>
</evidence>
<evidence type="ECO:0000313" key="6">
    <source>
        <dbReference type="Proteomes" id="UP000812966"/>
    </source>
</evidence>
<name>A0A8K0NVA5_9TREE</name>
<dbReference type="InterPro" id="IPR034164">
    <property type="entry name" value="Pepsin-like_dom"/>
</dbReference>
<protein>
    <recommendedName>
        <fullName evidence="4">Peptidase A1 domain-containing protein</fullName>
    </recommendedName>
</protein>
<accession>A0A8K0NVA5</accession>
<keyword evidence="6" id="KW-1185">Reference proteome</keyword>
<feature type="signal peptide" evidence="3">
    <location>
        <begin position="1"/>
        <end position="23"/>
    </location>
</feature>
<comment type="caution">
    <text evidence="5">The sequence shown here is derived from an EMBL/GenBank/DDBJ whole genome shotgun (WGS) entry which is preliminary data.</text>
</comment>
<dbReference type="GO" id="GO:0006508">
    <property type="term" value="P:proteolysis"/>
    <property type="evidence" value="ECO:0007669"/>
    <property type="project" value="InterPro"/>
</dbReference>
<dbReference type="InterPro" id="IPR021109">
    <property type="entry name" value="Peptidase_aspartic_dom_sf"/>
</dbReference>
<dbReference type="PANTHER" id="PTHR47966:SF74">
    <property type="entry name" value="AGR407CP"/>
    <property type="match status" value="1"/>
</dbReference>
<dbReference type="Pfam" id="PF00026">
    <property type="entry name" value="Asp"/>
    <property type="match status" value="2"/>
</dbReference>
<evidence type="ECO:0000256" key="2">
    <source>
        <dbReference type="SAM" id="MobiDB-lite"/>
    </source>
</evidence>
<sequence>MVPPAQSGTTCLLGLILLTTVSAHEAHRGLVATSRLIPKRGRSSSLIKRTEDEPARPMFRLGLAEGKEVELFHRSKLPERSAGHDKRAEGDEVVGAIEDLDSRSGIYIMPLTIGNPPKSYPLQVDIASSDIFLSSKGCSSSSCPQVDKSYISDNFYDDSISRSFMPISDNSSAFNLTFSDGSFLSGYMARERMSLDVSSTGRMDEIVLPNQVFGIVNGTNIDMDAEGIVGIIGLGFPRLSQLARIGLGGGQVVQPIISSSASTSAMTSTSSPSSAGSVATSTTGRTTATTTSSTEATSSGANIFFSILPIGTISSAPSTQTGSLSKRAEPVPEYYPPFLESLFNLDSNNRSNGTELPSYPVFGLALSNSSQPYSEKTSGSSITFGGVSGEYVLPINETTAGSGRTVDDIEWHDVVPYGQVNGLNTSRAGDNFSRVDLELEQYLYWTLELGQVTMNGTQVALAPTYNSSLTGLSGSTALLDVGTNGIFAPQQDVVELFSHVHDSRQVADGRWAVPCDTRQTMTFAFGANGGRVIELQPSEWMYARVSGSSMCLAWPVVSPPNSDADWQLGTPFLRKVYTVFGYGISGVQSPVVGLLPLPNGERLGSAARNSTNGTVTTSAVTKAPTDPTPTTVQTLSEVESLLTAVIPTVLPNVLLPNPSYTTAGYNFNASAGIPAMGALQTVGLANASHYSVGQVPIVSSVMPTGSRTVSSTPAQQTQDDGARNSGQSAIRYNNVCLILALLSSIIALLTSHL</sequence>
<evidence type="ECO:0000256" key="3">
    <source>
        <dbReference type="SAM" id="SignalP"/>
    </source>
</evidence>
<proteinExistence type="inferred from homology"/>
<dbReference type="Proteomes" id="UP000812966">
    <property type="component" value="Unassembled WGS sequence"/>
</dbReference>
<dbReference type="InterPro" id="IPR001461">
    <property type="entry name" value="Aspartic_peptidase_A1"/>
</dbReference>
<feature type="compositionally biased region" description="Polar residues" evidence="2">
    <location>
        <begin position="607"/>
        <end position="620"/>
    </location>
</feature>
<dbReference type="InterPro" id="IPR033121">
    <property type="entry name" value="PEPTIDASE_A1"/>
</dbReference>
<organism evidence="5 6">
    <name type="scientific">Filobasidium floriforme</name>
    <dbReference type="NCBI Taxonomy" id="5210"/>
    <lineage>
        <taxon>Eukaryota</taxon>
        <taxon>Fungi</taxon>
        <taxon>Dikarya</taxon>
        <taxon>Basidiomycota</taxon>
        <taxon>Agaricomycotina</taxon>
        <taxon>Tremellomycetes</taxon>
        <taxon>Filobasidiales</taxon>
        <taxon>Filobasidiaceae</taxon>
        <taxon>Filobasidium</taxon>
    </lineage>
</organism>
<dbReference type="GO" id="GO:0004190">
    <property type="term" value="F:aspartic-type endopeptidase activity"/>
    <property type="evidence" value="ECO:0007669"/>
    <property type="project" value="InterPro"/>
</dbReference>
<feature type="region of interest" description="Disordered" evidence="2">
    <location>
        <begin position="607"/>
        <end position="630"/>
    </location>
</feature>
<feature type="domain" description="Peptidase A1" evidence="4">
    <location>
        <begin position="107"/>
        <end position="595"/>
    </location>
</feature>
<feature type="region of interest" description="Disordered" evidence="2">
    <location>
        <begin position="263"/>
        <end position="295"/>
    </location>
</feature>
<dbReference type="EMBL" id="JABELV010000011">
    <property type="protein sequence ID" value="KAG7571119.1"/>
    <property type="molecule type" value="Genomic_DNA"/>
</dbReference>
<reference evidence="5" key="1">
    <citation type="submission" date="2020-04" db="EMBL/GenBank/DDBJ databases">
        <title>Analysis of mating type loci in Filobasidium floriforme.</title>
        <authorList>
            <person name="Nowrousian M."/>
        </authorList>
    </citation>
    <scope>NUCLEOTIDE SEQUENCE</scope>
    <source>
        <strain evidence="5">CBS 6242</strain>
    </source>
</reference>
<comment type="similarity">
    <text evidence="1">Belongs to the peptidase A1 family.</text>
</comment>
<feature type="region of interest" description="Disordered" evidence="2">
    <location>
        <begin position="703"/>
        <end position="725"/>
    </location>
</feature>
<gene>
    <name evidence="5" type="ORF">FFLO_00944</name>
</gene>
<dbReference type="AlphaFoldDB" id="A0A8K0NVA5"/>
<dbReference type="SUPFAM" id="SSF50630">
    <property type="entry name" value="Acid proteases"/>
    <property type="match status" value="1"/>
</dbReference>
<dbReference type="CDD" id="cd05471">
    <property type="entry name" value="pepsin_like"/>
    <property type="match status" value="1"/>
</dbReference>
<feature type="chain" id="PRO_5035432959" description="Peptidase A1 domain-containing protein" evidence="3">
    <location>
        <begin position="24"/>
        <end position="753"/>
    </location>
</feature>
<evidence type="ECO:0000313" key="5">
    <source>
        <dbReference type="EMBL" id="KAG7571119.1"/>
    </source>
</evidence>
<dbReference type="Gene3D" id="2.40.70.10">
    <property type="entry name" value="Acid Proteases"/>
    <property type="match status" value="2"/>
</dbReference>
<dbReference type="PANTHER" id="PTHR47966">
    <property type="entry name" value="BETA-SITE APP-CLEAVING ENZYME, ISOFORM A-RELATED"/>
    <property type="match status" value="1"/>
</dbReference>